<reference evidence="1 2" key="1">
    <citation type="submission" date="2024-06" db="EMBL/GenBank/DDBJ databases">
        <title>A chromosome level genome sequence of Diviner's sage (Salvia divinorum).</title>
        <authorList>
            <person name="Ford S.A."/>
            <person name="Ro D.-K."/>
            <person name="Ness R.W."/>
            <person name="Phillips M.A."/>
        </authorList>
    </citation>
    <scope>NUCLEOTIDE SEQUENCE [LARGE SCALE GENOMIC DNA]</scope>
    <source>
        <strain evidence="1">SAF-2024a</strain>
        <tissue evidence="1">Leaf</tissue>
    </source>
</reference>
<dbReference type="AlphaFoldDB" id="A0ABD1G3X3"/>
<protein>
    <submittedName>
        <fullName evidence="1">Uncharacterized protein</fullName>
    </submittedName>
</protein>
<dbReference type="EMBL" id="JBEAFC010000010">
    <property type="protein sequence ID" value="KAL1538814.1"/>
    <property type="molecule type" value="Genomic_DNA"/>
</dbReference>
<comment type="caution">
    <text evidence="1">The sequence shown here is derived from an EMBL/GenBank/DDBJ whole genome shotgun (WGS) entry which is preliminary data.</text>
</comment>
<sequence>MITDRERSQTFSQPLHGTSELQGSTLMWSVASSRRRALCLKNLQFKIRSSDLRLLSINPDETLPATLQRPLFL</sequence>
<evidence type="ECO:0000313" key="1">
    <source>
        <dbReference type="EMBL" id="KAL1538814.1"/>
    </source>
</evidence>
<proteinExistence type="predicted"/>
<name>A0ABD1G3X3_SALDI</name>
<keyword evidence="2" id="KW-1185">Reference proteome</keyword>
<accession>A0ABD1G3X3</accession>
<organism evidence="1 2">
    <name type="scientific">Salvia divinorum</name>
    <name type="common">Maria pastora</name>
    <name type="synonym">Diviner's sage</name>
    <dbReference type="NCBI Taxonomy" id="28513"/>
    <lineage>
        <taxon>Eukaryota</taxon>
        <taxon>Viridiplantae</taxon>
        <taxon>Streptophyta</taxon>
        <taxon>Embryophyta</taxon>
        <taxon>Tracheophyta</taxon>
        <taxon>Spermatophyta</taxon>
        <taxon>Magnoliopsida</taxon>
        <taxon>eudicotyledons</taxon>
        <taxon>Gunneridae</taxon>
        <taxon>Pentapetalae</taxon>
        <taxon>asterids</taxon>
        <taxon>lamiids</taxon>
        <taxon>Lamiales</taxon>
        <taxon>Lamiaceae</taxon>
        <taxon>Nepetoideae</taxon>
        <taxon>Mentheae</taxon>
        <taxon>Salviinae</taxon>
        <taxon>Salvia</taxon>
        <taxon>Salvia subgen. Calosphace</taxon>
    </lineage>
</organism>
<evidence type="ECO:0000313" key="2">
    <source>
        <dbReference type="Proteomes" id="UP001567538"/>
    </source>
</evidence>
<dbReference type="Proteomes" id="UP001567538">
    <property type="component" value="Unassembled WGS sequence"/>
</dbReference>
<gene>
    <name evidence="1" type="ORF">AAHA92_27512</name>
</gene>